<dbReference type="OrthoDB" id="6411907at2759"/>
<dbReference type="EMBL" id="BMAW01058845">
    <property type="protein sequence ID" value="GFT18346.1"/>
    <property type="molecule type" value="Genomic_DNA"/>
</dbReference>
<feature type="compositionally biased region" description="Polar residues" evidence="1">
    <location>
        <begin position="83"/>
        <end position="93"/>
    </location>
</feature>
<evidence type="ECO:0000313" key="3">
    <source>
        <dbReference type="Proteomes" id="UP000887013"/>
    </source>
</evidence>
<feature type="region of interest" description="Disordered" evidence="1">
    <location>
        <begin position="77"/>
        <end position="107"/>
    </location>
</feature>
<comment type="caution">
    <text evidence="2">The sequence shown here is derived from an EMBL/GenBank/DDBJ whole genome shotgun (WGS) entry which is preliminary data.</text>
</comment>
<organism evidence="2 3">
    <name type="scientific">Nephila pilipes</name>
    <name type="common">Giant wood spider</name>
    <name type="synonym">Nephila maculata</name>
    <dbReference type="NCBI Taxonomy" id="299642"/>
    <lineage>
        <taxon>Eukaryota</taxon>
        <taxon>Metazoa</taxon>
        <taxon>Ecdysozoa</taxon>
        <taxon>Arthropoda</taxon>
        <taxon>Chelicerata</taxon>
        <taxon>Arachnida</taxon>
        <taxon>Araneae</taxon>
        <taxon>Araneomorphae</taxon>
        <taxon>Entelegynae</taxon>
        <taxon>Araneoidea</taxon>
        <taxon>Nephilidae</taxon>
        <taxon>Nephila</taxon>
    </lineage>
</organism>
<gene>
    <name evidence="2" type="ORF">NPIL_340381</name>
</gene>
<evidence type="ECO:0000313" key="2">
    <source>
        <dbReference type="EMBL" id="GFT18346.1"/>
    </source>
</evidence>
<reference evidence="2" key="1">
    <citation type="submission" date="2020-08" db="EMBL/GenBank/DDBJ databases">
        <title>Multicomponent nature underlies the extraordinary mechanical properties of spider dragline silk.</title>
        <authorList>
            <person name="Kono N."/>
            <person name="Nakamura H."/>
            <person name="Mori M."/>
            <person name="Yoshida Y."/>
            <person name="Ohtoshi R."/>
            <person name="Malay A.D."/>
            <person name="Moran D.A.P."/>
            <person name="Tomita M."/>
            <person name="Numata K."/>
            <person name="Arakawa K."/>
        </authorList>
    </citation>
    <scope>NUCLEOTIDE SEQUENCE</scope>
</reference>
<sequence length="107" mass="12083">MATGHLPTFIAVEFNYFFSYDKALYVEIRVVCTCSVWCRLKIGKNCPICYRSVDEIPFSLENCLYYGFGEGGSAHMNAGVSPESPNMLNNTRPNPAPIPEFQYQDEP</sequence>
<keyword evidence="3" id="KW-1185">Reference proteome</keyword>
<protein>
    <submittedName>
        <fullName evidence="2">Uncharacterized protein</fullName>
    </submittedName>
</protein>
<proteinExistence type="predicted"/>
<name>A0A8X6NJF5_NEPPI</name>
<dbReference type="AlphaFoldDB" id="A0A8X6NJF5"/>
<accession>A0A8X6NJF5</accession>
<dbReference type="Proteomes" id="UP000887013">
    <property type="component" value="Unassembled WGS sequence"/>
</dbReference>
<evidence type="ECO:0000256" key="1">
    <source>
        <dbReference type="SAM" id="MobiDB-lite"/>
    </source>
</evidence>